<gene>
    <name evidence="3" type="ORF">J2R99_000150</name>
</gene>
<dbReference type="PANTHER" id="PTHR43115:SF4">
    <property type="entry name" value="DEHYDROGENASE_REDUCTASE SDR FAMILY MEMBER 11"/>
    <property type="match status" value="1"/>
</dbReference>
<proteinExistence type="inferred from homology"/>
<keyword evidence="4" id="KW-1185">Reference proteome</keyword>
<dbReference type="EMBL" id="JAUSUK010000001">
    <property type="protein sequence ID" value="MDQ0324301.1"/>
    <property type="molecule type" value="Genomic_DNA"/>
</dbReference>
<comment type="similarity">
    <text evidence="1">Belongs to the short-chain dehydrogenases/reductases (SDR) family.</text>
</comment>
<dbReference type="PRINTS" id="PR00081">
    <property type="entry name" value="GDHRDH"/>
</dbReference>
<dbReference type="SUPFAM" id="SSF51735">
    <property type="entry name" value="NAD(P)-binding Rossmann-fold domains"/>
    <property type="match status" value="1"/>
</dbReference>
<dbReference type="InterPro" id="IPR002347">
    <property type="entry name" value="SDR_fam"/>
</dbReference>
<sequence>MKTFLITGASTGIGAATARAAVEAGYNVALAARSKDKLESLVAELGKERAIAISCDVTSLEDQQAMVDKTLQAFGHIDVVFANAGVGSKGSGTEGGDPDNFREMILTNVLGVVLTAKVTLAEIKKNRGHILITGSRAGRMTMSGSVYGATKWAVTGYGQNLREELEGTGARVTLIEPGMVDTPFFDERKPDALKAEDVAAAVMYAVSQPEHVNVGEILVTPVR</sequence>
<accession>A0ABU0C1A1</accession>
<dbReference type="PANTHER" id="PTHR43115">
    <property type="entry name" value="DEHYDROGENASE/REDUCTASE SDR FAMILY MEMBER 11"/>
    <property type="match status" value="1"/>
</dbReference>
<dbReference type="InterPro" id="IPR036291">
    <property type="entry name" value="NAD(P)-bd_dom_sf"/>
</dbReference>
<evidence type="ECO:0000256" key="1">
    <source>
        <dbReference type="ARBA" id="ARBA00006484"/>
    </source>
</evidence>
<organism evidence="3 4">
    <name type="scientific">Rhodopseudomonas julia</name>
    <dbReference type="NCBI Taxonomy" id="200617"/>
    <lineage>
        <taxon>Bacteria</taxon>
        <taxon>Pseudomonadati</taxon>
        <taxon>Pseudomonadota</taxon>
        <taxon>Alphaproteobacteria</taxon>
        <taxon>Hyphomicrobiales</taxon>
        <taxon>Nitrobacteraceae</taxon>
        <taxon>Rhodopseudomonas</taxon>
    </lineage>
</organism>
<comment type="caution">
    <text evidence="3">The sequence shown here is derived from an EMBL/GenBank/DDBJ whole genome shotgun (WGS) entry which is preliminary data.</text>
</comment>
<keyword evidence="2" id="KW-0560">Oxidoreductase</keyword>
<dbReference type="Proteomes" id="UP001230253">
    <property type="component" value="Unassembled WGS sequence"/>
</dbReference>
<name>A0ABU0C1A1_9BRAD</name>
<dbReference type="Gene3D" id="3.40.50.720">
    <property type="entry name" value="NAD(P)-binding Rossmann-like Domain"/>
    <property type="match status" value="1"/>
</dbReference>
<dbReference type="RefSeq" id="WP_307152610.1">
    <property type="nucleotide sequence ID" value="NZ_JAUSUK010000001.1"/>
</dbReference>
<dbReference type="Pfam" id="PF00106">
    <property type="entry name" value="adh_short"/>
    <property type="match status" value="1"/>
</dbReference>
<evidence type="ECO:0000256" key="2">
    <source>
        <dbReference type="ARBA" id="ARBA00023002"/>
    </source>
</evidence>
<evidence type="ECO:0000313" key="4">
    <source>
        <dbReference type="Proteomes" id="UP001230253"/>
    </source>
</evidence>
<protein>
    <submittedName>
        <fullName evidence="3">NADP-dependent 3-hydroxy acid dehydrogenase YdfG</fullName>
    </submittedName>
</protein>
<evidence type="ECO:0000313" key="3">
    <source>
        <dbReference type="EMBL" id="MDQ0324301.1"/>
    </source>
</evidence>
<reference evidence="3 4" key="1">
    <citation type="submission" date="2023-07" db="EMBL/GenBank/DDBJ databases">
        <title>Genomic Encyclopedia of Type Strains, Phase IV (KMG-IV): sequencing the most valuable type-strain genomes for metagenomic binning, comparative biology and taxonomic classification.</title>
        <authorList>
            <person name="Goeker M."/>
        </authorList>
    </citation>
    <scope>NUCLEOTIDE SEQUENCE [LARGE SCALE GENOMIC DNA]</scope>
    <source>
        <strain evidence="3 4">DSM 11549</strain>
    </source>
</reference>